<keyword evidence="2 5" id="KW-0853">WD repeat</keyword>
<gene>
    <name evidence="7" type="ORF">M9Y10_022761</name>
</gene>
<dbReference type="InterPro" id="IPR007582">
    <property type="entry name" value="TFIID_NTD2"/>
</dbReference>
<feature type="repeat" description="WD" evidence="5">
    <location>
        <begin position="452"/>
        <end position="486"/>
    </location>
</feature>
<dbReference type="InterPro" id="IPR015943">
    <property type="entry name" value="WD40/YVTN_repeat-like_dom_sf"/>
</dbReference>
<dbReference type="PANTHER" id="PTHR19879:SF1">
    <property type="entry name" value="CANNONBALL-RELATED"/>
    <property type="match status" value="1"/>
</dbReference>
<accession>A0ABR2KTI5</accession>
<dbReference type="PROSITE" id="PS50082">
    <property type="entry name" value="WD_REPEATS_2"/>
    <property type="match status" value="3"/>
</dbReference>
<dbReference type="PROSITE" id="PS50294">
    <property type="entry name" value="WD_REPEATS_REGION"/>
    <property type="match status" value="1"/>
</dbReference>
<dbReference type="InterPro" id="IPR036322">
    <property type="entry name" value="WD40_repeat_dom_sf"/>
</dbReference>
<evidence type="ECO:0000256" key="3">
    <source>
        <dbReference type="ARBA" id="ARBA00022737"/>
    </source>
</evidence>
<name>A0ABR2KTI5_9EUKA</name>
<reference evidence="7 8" key="1">
    <citation type="submission" date="2024-04" db="EMBL/GenBank/DDBJ databases">
        <title>Tritrichomonas musculus Genome.</title>
        <authorList>
            <person name="Alves-Ferreira E."/>
            <person name="Grigg M."/>
            <person name="Lorenzi H."/>
            <person name="Galac M."/>
        </authorList>
    </citation>
    <scope>NUCLEOTIDE SEQUENCE [LARGE SCALE GENOMIC DNA]</scope>
    <source>
        <strain evidence="7 8">EAF2021</strain>
    </source>
</reference>
<feature type="domain" description="TFIID subunit TAF5 NTD2" evidence="6">
    <location>
        <begin position="62"/>
        <end position="188"/>
    </location>
</feature>
<feature type="repeat" description="WD" evidence="5">
    <location>
        <begin position="540"/>
        <end position="573"/>
    </location>
</feature>
<keyword evidence="8" id="KW-1185">Reference proteome</keyword>
<organism evidence="7 8">
    <name type="scientific">Tritrichomonas musculus</name>
    <dbReference type="NCBI Taxonomy" id="1915356"/>
    <lineage>
        <taxon>Eukaryota</taxon>
        <taxon>Metamonada</taxon>
        <taxon>Parabasalia</taxon>
        <taxon>Tritrichomonadida</taxon>
        <taxon>Tritrichomonadidae</taxon>
        <taxon>Tritrichomonas</taxon>
    </lineage>
</organism>
<dbReference type="Proteomes" id="UP001470230">
    <property type="component" value="Unassembled WGS sequence"/>
</dbReference>
<dbReference type="SUPFAM" id="SSF160897">
    <property type="entry name" value="Taf5 N-terminal domain-like"/>
    <property type="match status" value="1"/>
</dbReference>
<protein>
    <recommendedName>
        <fullName evidence="6">TFIID subunit TAF5 NTD2 domain-containing protein</fullName>
    </recommendedName>
</protein>
<dbReference type="Pfam" id="PF04494">
    <property type="entry name" value="TFIID_NTD2"/>
    <property type="match status" value="1"/>
</dbReference>
<keyword evidence="4" id="KW-0539">Nucleus</keyword>
<evidence type="ECO:0000256" key="1">
    <source>
        <dbReference type="ARBA" id="ARBA00004123"/>
    </source>
</evidence>
<dbReference type="PROSITE" id="PS00678">
    <property type="entry name" value="WD_REPEATS_1"/>
    <property type="match status" value="1"/>
</dbReference>
<evidence type="ECO:0000256" key="2">
    <source>
        <dbReference type="ARBA" id="ARBA00022574"/>
    </source>
</evidence>
<dbReference type="Pfam" id="PF00400">
    <property type="entry name" value="WD40"/>
    <property type="match status" value="5"/>
</dbReference>
<dbReference type="Gene3D" id="2.130.10.10">
    <property type="entry name" value="YVTN repeat-like/Quinoprotein amine dehydrogenase"/>
    <property type="match status" value="2"/>
</dbReference>
<evidence type="ECO:0000313" key="8">
    <source>
        <dbReference type="Proteomes" id="UP001470230"/>
    </source>
</evidence>
<evidence type="ECO:0000256" key="5">
    <source>
        <dbReference type="PROSITE-ProRule" id="PRU00221"/>
    </source>
</evidence>
<keyword evidence="3" id="KW-0677">Repeat</keyword>
<dbReference type="EMBL" id="JAPFFF010000003">
    <property type="protein sequence ID" value="KAK8894326.1"/>
    <property type="molecule type" value="Genomic_DNA"/>
</dbReference>
<dbReference type="PANTHER" id="PTHR19879">
    <property type="entry name" value="TRANSCRIPTION INITIATION FACTOR TFIID"/>
    <property type="match status" value="1"/>
</dbReference>
<dbReference type="SMART" id="SM00320">
    <property type="entry name" value="WD40"/>
    <property type="match status" value="5"/>
</dbReference>
<dbReference type="InterPro" id="IPR001680">
    <property type="entry name" value="WD40_rpt"/>
</dbReference>
<dbReference type="InterPro" id="IPR019775">
    <property type="entry name" value="WD40_repeat_CS"/>
</dbReference>
<feature type="repeat" description="WD" evidence="5">
    <location>
        <begin position="508"/>
        <end position="539"/>
    </location>
</feature>
<dbReference type="InterPro" id="IPR037264">
    <property type="entry name" value="TFIID_NTD2_sf"/>
</dbReference>
<proteinExistence type="predicted"/>
<dbReference type="Gene3D" id="1.25.40.500">
    <property type="entry name" value="TFIID subunit TAF5, NTD2 domain"/>
    <property type="match status" value="1"/>
</dbReference>
<evidence type="ECO:0000256" key="4">
    <source>
        <dbReference type="ARBA" id="ARBA00023242"/>
    </source>
</evidence>
<dbReference type="SUPFAM" id="SSF50978">
    <property type="entry name" value="WD40 repeat-like"/>
    <property type="match status" value="1"/>
</dbReference>
<comment type="subcellular location">
    <subcellularLocation>
        <location evidence="1">Nucleus</location>
    </subcellularLocation>
</comment>
<evidence type="ECO:0000259" key="6">
    <source>
        <dbReference type="Pfam" id="PF04494"/>
    </source>
</evidence>
<sequence length="650" mass="73559">MKTSNSQGGFKNEIVNYLESCGYSIANPETLRNASIPPANENCSVIDYMIRASASNESVLNMPKMYEDLVEFVNQVPNIQYLQLKPLLFAFFYRTVIELHREKHTEAATEFFEKYTKDNPDGTRPFHCFHDSDLKKLQQYLMASSFTQTNSLDKTAFSTQLTETTYQALVAFLMDKSYDKFLLILNNYINVTHVPLDHFTSGIDKIPGFIYKSTEQVEQPSLTLTTLLKDNPYDMAKRFLGPECKFEFFDDDPTRITNPFQLPPIIHERVIAISLDIQNMAHLSKSDLPSCAYFTFNDENLAYDINGSGSLIAAATERNYIKLFSTNVHTDLDDELKFQQLNYPKEFKKHLLVPRYPVGRDQTFHYCMRTLIGPRTYCLKFSPESRFLLAGCNNNIRLYSCETSGIAGSYDVPCGIIWSCDWSPLGYHFVTASDDSCAWMWAVDRSKPLRLFVHHQEPLTDIKYHPNAATIATSSYDRSIMLWDIRCQGNSNPFTKMFAESVAVPNVVQFTRNGRIVISGDESGKISIWDIGEGRMIGSVRAHKDSVVDMAVSIEGTILASTAAGSEVLLWDMGTLCSTASASGAEPLKKFQPRKAQTHRIAFSNRNLLHAIGSIRCDNEEQFLPNHNKNVNNFGSNLINDNDAITEGRE</sequence>
<comment type="caution">
    <text evidence="7">The sequence shown here is derived from an EMBL/GenBank/DDBJ whole genome shotgun (WGS) entry which is preliminary data.</text>
</comment>
<evidence type="ECO:0000313" key="7">
    <source>
        <dbReference type="EMBL" id="KAK8894326.1"/>
    </source>
</evidence>